<organism evidence="2 3">
    <name type="scientific">Mugilogobius chulae</name>
    <name type="common">yellowstripe goby</name>
    <dbReference type="NCBI Taxonomy" id="88201"/>
    <lineage>
        <taxon>Eukaryota</taxon>
        <taxon>Metazoa</taxon>
        <taxon>Chordata</taxon>
        <taxon>Craniata</taxon>
        <taxon>Vertebrata</taxon>
        <taxon>Euteleostomi</taxon>
        <taxon>Actinopterygii</taxon>
        <taxon>Neopterygii</taxon>
        <taxon>Teleostei</taxon>
        <taxon>Neoteleostei</taxon>
        <taxon>Acanthomorphata</taxon>
        <taxon>Gobiaria</taxon>
        <taxon>Gobiiformes</taxon>
        <taxon>Gobioidei</taxon>
        <taxon>Gobiidae</taxon>
        <taxon>Gobionellinae</taxon>
        <taxon>Mugilogobius</taxon>
    </lineage>
</organism>
<feature type="region of interest" description="Disordered" evidence="1">
    <location>
        <begin position="1"/>
        <end position="74"/>
    </location>
</feature>
<name>A0AAW0N8P5_9GOBI</name>
<protein>
    <submittedName>
        <fullName evidence="2">Uncharacterized protein</fullName>
    </submittedName>
</protein>
<feature type="region of interest" description="Disordered" evidence="1">
    <location>
        <begin position="128"/>
        <end position="149"/>
    </location>
</feature>
<dbReference type="AlphaFoldDB" id="A0AAW0N8P5"/>
<comment type="caution">
    <text evidence="2">The sequence shown here is derived from an EMBL/GenBank/DDBJ whole genome shotgun (WGS) entry which is preliminary data.</text>
</comment>
<feature type="compositionally biased region" description="Basic residues" evidence="1">
    <location>
        <begin position="134"/>
        <end position="149"/>
    </location>
</feature>
<proteinExistence type="predicted"/>
<dbReference type="EMBL" id="JBBPFD010000015">
    <property type="protein sequence ID" value="KAK7895432.1"/>
    <property type="molecule type" value="Genomic_DNA"/>
</dbReference>
<sequence>MQSTGEEQTFKDEGNLQEEQRPTDPEMEDSNVSDEQSCPGSSSLFGSKEEGTEAPVMPEETLNDEREEDKVGQRYLESEIDVSGEENGCPGPSAAFVSEEETLINSVKRTLDRIFLNLFSEEETVCVEEEEKHRSLRQKRERLPKKREV</sequence>
<accession>A0AAW0N8P5</accession>
<keyword evidence="3" id="KW-1185">Reference proteome</keyword>
<feature type="compositionally biased region" description="Basic and acidic residues" evidence="1">
    <location>
        <begin position="8"/>
        <end position="24"/>
    </location>
</feature>
<evidence type="ECO:0000256" key="1">
    <source>
        <dbReference type="SAM" id="MobiDB-lite"/>
    </source>
</evidence>
<feature type="compositionally biased region" description="Polar residues" evidence="1">
    <location>
        <begin position="33"/>
        <end position="45"/>
    </location>
</feature>
<dbReference type="Proteomes" id="UP001460270">
    <property type="component" value="Unassembled WGS sequence"/>
</dbReference>
<gene>
    <name evidence="2" type="ORF">WMY93_020757</name>
</gene>
<reference evidence="3" key="1">
    <citation type="submission" date="2024-04" db="EMBL/GenBank/DDBJ databases">
        <title>Salinicola lusitanus LLJ914,a marine bacterium isolated from the Okinawa Trough.</title>
        <authorList>
            <person name="Li J."/>
        </authorList>
    </citation>
    <scope>NUCLEOTIDE SEQUENCE [LARGE SCALE GENOMIC DNA]</scope>
</reference>
<evidence type="ECO:0000313" key="3">
    <source>
        <dbReference type="Proteomes" id="UP001460270"/>
    </source>
</evidence>
<evidence type="ECO:0000313" key="2">
    <source>
        <dbReference type="EMBL" id="KAK7895432.1"/>
    </source>
</evidence>